<protein>
    <recommendedName>
        <fullName evidence="1">F-box domain-containing protein</fullName>
    </recommendedName>
</protein>
<evidence type="ECO:0000313" key="3">
    <source>
        <dbReference type="Proteomes" id="UP000000768"/>
    </source>
</evidence>
<proteinExistence type="predicted"/>
<dbReference type="Gramene" id="OQU83968">
    <property type="protein sequence ID" value="OQU83968"/>
    <property type="gene ID" value="SORBI_3005G207200"/>
</dbReference>
<evidence type="ECO:0000259" key="1">
    <source>
        <dbReference type="PROSITE" id="PS50181"/>
    </source>
</evidence>
<evidence type="ECO:0000313" key="2">
    <source>
        <dbReference type="EMBL" id="OQU83968.1"/>
    </source>
</evidence>
<dbReference type="OMA" id="LTAHEGY"/>
<accession>A0A1Z5RJR1</accession>
<dbReference type="Gene3D" id="1.20.1280.50">
    <property type="match status" value="1"/>
</dbReference>
<dbReference type="EMBL" id="CM000764">
    <property type="protein sequence ID" value="OQU83968.1"/>
    <property type="molecule type" value="Genomic_DNA"/>
</dbReference>
<feature type="domain" description="F-box" evidence="1">
    <location>
        <begin position="3"/>
        <end position="52"/>
    </location>
</feature>
<keyword evidence="3" id="KW-1185">Reference proteome</keyword>
<reference evidence="2 3" key="1">
    <citation type="journal article" date="2009" name="Nature">
        <title>The Sorghum bicolor genome and the diversification of grasses.</title>
        <authorList>
            <person name="Paterson A.H."/>
            <person name="Bowers J.E."/>
            <person name="Bruggmann R."/>
            <person name="Dubchak I."/>
            <person name="Grimwood J."/>
            <person name="Gundlach H."/>
            <person name="Haberer G."/>
            <person name="Hellsten U."/>
            <person name="Mitros T."/>
            <person name="Poliakov A."/>
            <person name="Schmutz J."/>
            <person name="Spannagl M."/>
            <person name="Tang H."/>
            <person name="Wang X."/>
            <person name="Wicker T."/>
            <person name="Bharti A.K."/>
            <person name="Chapman J."/>
            <person name="Feltus F.A."/>
            <person name="Gowik U."/>
            <person name="Grigoriev I.V."/>
            <person name="Lyons E."/>
            <person name="Maher C.A."/>
            <person name="Martis M."/>
            <person name="Narechania A."/>
            <person name="Otillar R.P."/>
            <person name="Penning B.W."/>
            <person name="Salamov A.A."/>
            <person name="Wang Y."/>
            <person name="Zhang L."/>
            <person name="Carpita N.C."/>
            <person name="Freeling M."/>
            <person name="Gingle A.R."/>
            <person name="Hash C.T."/>
            <person name="Keller B."/>
            <person name="Klein P."/>
            <person name="Kresovich S."/>
            <person name="McCann M.C."/>
            <person name="Ming R."/>
            <person name="Peterson D.G."/>
            <person name="Mehboob-ur-Rahman"/>
            <person name="Ware D."/>
            <person name="Westhoff P."/>
            <person name="Mayer K.F."/>
            <person name="Messing J."/>
            <person name="Rokhsar D.S."/>
        </authorList>
    </citation>
    <scope>NUCLEOTIDE SEQUENCE [LARGE SCALE GENOMIC DNA]</scope>
    <source>
        <strain evidence="3">cv. BTx623</strain>
    </source>
</reference>
<dbReference type="SMART" id="SM00256">
    <property type="entry name" value="FBOX"/>
    <property type="match status" value="1"/>
</dbReference>
<dbReference type="PANTHER" id="PTHR34591">
    <property type="entry name" value="OS03G0653100 PROTEIN-RELATED"/>
    <property type="match status" value="1"/>
</dbReference>
<dbReference type="SUPFAM" id="SSF81383">
    <property type="entry name" value="F-box domain"/>
    <property type="match status" value="1"/>
</dbReference>
<dbReference type="Pfam" id="PF12937">
    <property type="entry name" value="F-box-like"/>
    <property type="match status" value="1"/>
</dbReference>
<sequence length="444" mass="50447">METAAAAALPDDLLAGVLGRLPARSLAASRGTCKAWRDLIDERQLLVRFRRLLPHTVRGLFINYQDYYRPHFLSRPTPTSSPEAAADGGHRRIDANFDFIEREDPYSWYEVADHCNGLVLFTEGHGEVLHVCNPITRWSARPPPCPAGTYDLYYSAGNYGRRAFLVFDPLVSPEYYKVVLTPAEPGREQMEKDGACRRTEWPPSAWASWHEFSSATGRWEEKVLLREGEAAAGTAGDLLLVSLVDDKYRVIKSPLQLAECKNDGVRSFLGRSEKGVYMAAITQECLPILRVWTLSESSGGHMEWVPKHQSNLKINAHFWCVQNNNFDELKYWNLDLDPEYSMFGLDNGRKNQDVSLEQNVSWNSDDDNIVDISDDKHEIHPYVNFLGFHPYKEVIFLSRDSYAAVAFHLNSPKIQYLGTVHLAGTYNRGIRESFVYTPCLIGDY</sequence>
<dbReference type="InterPro" id="IPR001810">
    <property type="entry name" value="F-box_dom"/>
</dbReference>
<reference evidence="3" key="2">
    <citation type="journal article" date="2018" name="Plant J.">
        <title>The Sorghum bicolor reference genome: improved assembly, gene annotations, a transcriptome atlas, and signatures of genome organization.</title>
        <authorList>
            <person name="McCormick R.F."/>
            <person name="Truong S.K."/>
            <person name="Sreedasyam A."/>
            <person name="Jenkins J."/>
            <person name="Shu S."/>
            <person name="Sims D."/>
            <person name="Kennedy M."/>
            <person name="Amirebrahimi M."/>
            <person name="Weers B.D."/>
            <person name="McKinley B."/>
            <person name="Mattison A."/>
            <person name="Morishige D.T."/>
            <person name="Grimwood J."/>
            <person name="Schmutz J."/>
            <person name="Mullet J.E."/>
        </authorList>
    </citation>
    <scope>NUCLEOTIDE SEQUENCE [LARGE SCALE GENOMIC DNA]</scope>
    <source>
        <strain evidence="3">cv. BTx623</strain>
    </source>
</reference>
<gene>
    <name evidence="2" type="ORF">SORBI_3005G207200</name>
</gene>
<dbReference type="InParanoid" id="A0A1Z5RJR1"/>
<dbReference type="AlphaFoldDB" id="A0A1Z5RJR1"/>
<dbReference type="eggNOG" id="ENOG502R3XD">
    <property type="taxonomic scope" value="Eukaryota"/>
</dbReference>
<dbReference type="PANTHER" id="PTHR34591:SF43">
    <property type="entry name" value="F-BOX DOMAIN-CONTAINING PROTEIN"/>
    <property type="match status" value="1"/>
</dbReference>
<dbReference type="InterPro" id="IPR036047">
    <property type="entry name" value="F-box-like_dom_sf"/>
</dbReference>
<organism evidence="2 3">
    <name type="scientific">Sorghum bicolor</name>
    <name type="common">Sorghum</name>
    <name type="synonym">Sorghum vulgare</name>
    <dbReference type="NCBI Taxonomy" id="4558"/>
    <lineage>
        <taxon>Eukaryota</taxon>
        <taxon>Viridiplantae</taxon>
        <taxon>Streptophyta</taxon>
        <taxon>Embryophyta</taxon>
        <taxon>Tracheophyta</taxon>
        <taxon>Spermatophyta</taxon>
        <taxon>Magnoliopsida</taxon>
        <taxon>Liliopsida</taxon>
        <taxon>Poales</taxon>
        <taxon>Poaceae</taxon>
        <taxon>PACMAD clade</taxon>
        <taxon>Panicoideae</taxon>
        <taxon>Andropogonodae</taxon>
        <taxon>Andropogoneae</taxon>
        <taxon>Sorghinae</taxon>
        <taxon>Sorghum</taxon>
    </lineage>
</organism>
<name>A0A1Z5RJR1_SORBI</name>
<dbReference type="PROSITE" id="PS50181">
    <property type="entry name" value="FBOX"/>
    <property type="match status" value="1"/>
</dbReference>
<dbReference type="Proteomes" id="UP000000768">
    <property type="component" value="Chromosome 5"/>
</dbReference>